<dbReference type="OrthoDB" id="10485300at2759"/>
<reference evidence="1 2" key="1">
    <citation type="submission" date="2015-01" db="EMBL/GenBank/DDBJ databases">
        <title>Evolution of Trichinella species and genotypes.</title>
        <authorList>
            <person name="Korhonen P.K."/>
            <person name="Edoardo P."/>
            <person name="Giuseppe L.R."/>
            <person name="Gasser R.B."/>
        </authorList>
    </citation>
    <scope>NUCLEOTIDE SEQUENCE [LARGE SCALE GENOMIC DNA]</scope>
    <source>
        <strain evidence="1">ISS120</strain>
    </source>
</reference>
<gene>
    <name evidence="1" type="ORF">T03_11591</name>
</gene>
<comment type="caution">
    <text evidence="1">The sequence shown here is derived from an EMBL/GenBank/DDBJ whole genome shotgun (WGS) entry which is preliminary data.</text>
</comment>
<sequence>MLEPDFYFVYKYYSTLVNVVLEKSSFLYQEINYEIAANSFMDSYSMYRHQSTYKPSLKAIVDEHCRTVADDLLLHWKVGCASMKQIFSFGRIAAPPEQIQGTYAEPRFLSLDKYFYSLHRRGRTHVFNYDSTVIKKDQLFSTLRFHLQYLRQLKKNAKNAFYMADKQEMYPLQFHKRFYFQLQMNRNSLGQNRRSPKRTLWRSLGRSLRVAWGVACGYIFENLENFHKL</sequence>
<organism evidence="1 2">
    <name type="scientific">Trichinella britovi</name>
    <name type="common">Parasitic roundworm</name>
    <dbReference type="NCBI Taxonomy" id="45882"/>
    <lineage>
        <taxon>Eukaryota</taxon>
        <taxon>Metazoa</taxon>
        <taxon>Ecdysozoa</taxon>
        <taxon>Nematoda</taxon>
        <taxon>Enoplea</taxon>
        <taxon>Dorylaimia</taxon>
        <taxon>Trichinellida</taxon>
        <taxon>Trichinellidae</taxon>
        <taxon>Trichinella</taxon>
    </lineage>
</organism>
<evidence type="ECO:0000313" key="1">
    <source>
        <dbReference type="EMBL" id="KRY54686.1"/>
    </source>
</evidence>
<dbReference type="EMBL" id="JYDI01000066">
    <property type="protein sequence ID" value="KRY54686.1"/>
    <property type="molecule type" value="Genomic_DNA"/>
</dbReference>
<dbReference type="AlphaFoldDB" id="A0A0V1CZN5"/>
<protein>
    <submittedName>
        <fullName evidence="1">Uncharacterized protein</fullName>
    </submittedName>
</protein>
<proteinExistence type="predicted"/>
<accession>A0A0V1CZN5</accession>
<evidence type="ECO:0000313" key="2">
    <source>
        <dbReference type="Proteomes" id="UP000054653"/>
    </source>
</evidence>
<dbReference type="Proteomes" id="UP000054653">
    <property type="component" value="Unassembled WGS sequence"/>
</dbReference>
<keyword evidence="2" id="KW-1185">Reference proteome</keyword>
<name>A0A0V1CZN5_TRIBR</name>